<dbReference type="PANTHER" id="PTHR39598">
    <property type="entry name" value="AUSTINOL SYNTHESIS PROTEIN F-RELATED"/>
    <property type="match status" value="1"/>
</dbReference>
<dbReference type="Proteomes" id="UP001166286">
    <property type="component" value="Unassembled WGS sequence"/>
</dbReference>
<evidence type="ECO:0000313" key="1">
    <source>
        <dbReference type="EMBL" id="KAK0516535.1"/>
    </source>
</evidence>
<dbReference type="SUPFAM" id="SSF54427">
    <property type="entry name" value="NTF2-like"/>
    <property type="match status" value="1"/>
</dbReference>
<evidence type="ECO:0000313" key="2">
    <source>
        <dbReference type="Proteomes" id="UP001166286"/>
    </source>
</evidence>
<sequence length="214" mass="24586">MDCQPCGGLTSSGDMDGRRRGNFCISDKLYVRRKRKKLYVTRYPYLTLNRYQKEKAMTMAGVSPQRRTAEAVVAAFNNMDVEAIVSYRSPECMRVFLPLSMGLPSQNNTTYFNSLIKLRAIFHNFSLVINDLLEDKDNRRICMSLSARADTAAGEYVNEYMWLLDFDESGTKIRRSKEYSDTIMERDFFPKLKAAMEKQQAGKADGKAEVVKQF</sequence>
<dbReference type="AlphaFoldDB" id="A0AA39R803"/>
<protein>
    <recommendedName>
        <fullName evidence="3">SnoaL-like domain-containing protein</fullName>
    </recommendedName>
</protein>
<accession>A0AA39R803</accession>
<reference evidence="1" key="1">
    <citation type="submission" date="2023-03" db="EMBL/GenBank/DDBJ databases">
        <title>Complete genome of Cladonia borealis.</title>
        <authorList>
            <person name="Park H."/>
        </authorList>
    </citation>
    <scope>NUCLEOTIDE SEQUENCE</scope>
    <source>
        <strain evidence="1">ANT050790</strain>
    </source>
</reference>
<organism evidence="1 2">
    <name type="scientific">Cladonia borealis</name>
    <dbReference type="NCBI Taxonomy" id="184061"/>
    <lineage>
        <taxon>Eukaryota</taxon>
        <taxon>Fungi</taxon>
        <taxon>Dikarya</taxon>
        <taxon>Ascomycota</taxon>
        <taxon>Pezizomycotina</taxon>
        <taxon>Lecanoromycetes</taxon>
        <taxon>OSLEUM clade</taxon>
        <taxon>Lecanoromycetidae</taxon>
        <taxon>Lecanorales</taxon>
        <taxon>Lecanorineae</taxon>
        <taxon>Cladoniaceae</taxon>
        <taxon>Cladonia</taxon>
    </lineage>
</organism>
<dbReference type="InterPro" id="IPR050977">
    <property type="entry name" value="Fungal_Meroterpenoid_Isomerase"/>
</dbReference>
<dbReference type="EMBL" id="JAFEKC020000002">
    <property type="protein sequence ID" value="KAK0516535.1"/>
    <property type="molecule type" value="Genomic_DNA"/>
</dbReference>
<comment type="caution">
    <text evidence="1">The sequence shown here is derived from an EMBL/GenBank/DDBJ whole genome shotgun (WGS) entry which is preliminary data.</text>
</comment>
<evidence type="ECO:0008006" key="3">
    <source>
        <dbReference type="Google" id="ProtNLM"/>
    </source>
</evidence>
<keyword evidence="2" id="KW-1185">Reference proteome</keyword>
<dbReference type="PANTHER" id="PTHR39598:SF1">
    <property type="entry name" value="AUSTINOID BIOSYNTHESIS CLUSTERS PROTEIN F-RELATED"/>
    <property type="match status" value="1"/>
</dbReference>
<name>A0AA39R803_9LECA</name>
<dbReference type="Gene3D" id="3.10.450.50">
    <property type="match status" value="1"/>
</dbReference>
<proteinExistence type="predicted"/>
<gene>
    <name evidence="1" type="ORF">JMJ35_001138</name>
</gene>
<dbReference type="InterPro" id="IPR032710">
    <property type="entry name" value="NTF2-like_dom_sf"/>
</dbReference>